<protein>
    <submittedName>
        <fullName evidence="2">Exocyst component Exo84 C-terminal domain-containing protein</fullName>
    </submittedName>
</protein>
<reference evidence="2" key="1">
    <citation type="submission" date="2022-11" db="UniProtKB">
        <authorList>
            <consortium name="WormBaseParasite"/>
        </authorList>
    </citation>
    <scope>IDENTIFICATION</scope>
</reference>
<sequence length="487" mass="55617">MSELTVDDGALVEDGFNAADYVNDFLRNVRSGDEVKKLQQLRTALGTKNASSSEAIKDIVFERYRQFIDTSKEVSNLEREIYQLSTFLMDQKQLIENLMEKVGSQKRQTKNQSTSSVGHPVQNPLQVLMQKMDGVTSVLNNLNENDRILLQNEVTLLNPDSMEEIHPVLLVLLSDLLLIGYPADTMSKFRYELHSTHTLDNLAVVNVKRTVGSKIPSEQILQFLIFPEQIYIKCDSPKIKREWFEGVEQAKRKQQQENLLHRQATIRAKRRSIIGNQGTLTSKSKPSVFSIEEEQDNKSEIEKQKAEELNQWLENLIGEVYDVISQREMEKAVEFINEWKESKCQDPIINSKWQAIERNVVKLLSDEVKSPGALHGNSNLLHRNMELLIALDRSTYAMDLFLKRRSKALRNAADELAVSEEPLSYVKQISAIFINGILDVAKEAYNQTNNLPQVLQFASSELKLLLNLIRRNVVEVAPTIAVLAHTW</sequence>
<name>A0AC34RAM8_9BILA</name>
<organism evidence="1 2">
    <name type="scientific">Panagrolaimus sp. JU765</name>
    <dbReference type="NCBI Taxonomy" id="591449"/>
    <lineage>
        <taxon>Eukaryota</taxon>
        <taxon>Metazoa</taxon>
        <taxon>Ecdysozoa</taxon>
        <taxon>Nematoda</taxon>
        <taxon>Chromadorea</taxon>
        <taxon>Rhabditida</taxon>
        <taxon>Tylenchina</taxon>
        <taxon>Panagrolaimomorpha</taxon>
        <taxon>Panagrolaimoidea</taxon>
        <taxon>Panagrolaimidae</taxon>
        <taxon>Panagrolaimus</taxon>
    </lineage>
</organism>
<accession>A0AC34RAM8</accession>
<evidence type="ECO:0000313" key="1">
    <source>
        <dbReference type="Proteomes" id="UP000887576"/>
    </source>
</evidence>
<evidence type="ECO:0000313" key="2">
    <source>
        <dbReference type="WBParaSite" id="JU765_v2.g4880.t1"/>
    </source>
</evidence>
<dbReference type="WBParaSite" id="JU765_v2.g4880.t1">
    <property type="protein sequence ID" value="JU765_v2.g4880.t1"/>
    <property type="gene ID" value="JU765_v2.g4880"/>
</dbReference>
<dbReference type="Proteomes" id="UP000887576">
    <property type="component" value="Unplaced"/>
</dbReference>
<proteinExistence type="predicted"/>